<dbReference type="InterPro" id="IPR023393">
    <property type="entry name" value="START-like_dom_sf"/>
</dbReference>
<comment type="similarity">
    <text evidence="1">Belongs to the AHA1 family.</text>
</comment>
<dbReference type="SUPFAM" id="SSF55961">
    <property type="entry name" value="Bet v1-like"/>
    <property type="match status" value="1"/>
</dbReference>
<keyword evidence="4" id="KW-1185">Reference proteome</keyword>
<dbReference type="STRING" id="545501.BN997_01665"/>
<dbReference type="RefSeq" id="WP_042531207.1">
    <property type="nucleotide sequence ID" value="NZ_CDGG01000001.1"/>
</dbReference>
<evidence type="ECO:0000259" key="2">
    <source>
        <dbReference type="Pfam" id="PF08327"/>
    </source>
</evidence>
<organism evidence="3 4">
    <name type="scientific">Oceanobacillus oncorhynchi</name>
    <dbReference type="NCBI Taxonomy" id="545501"/>
    <lineage>
        <taxon>Bacteria</taxon>
        <taxon>Bacillati</taxon>
        <taxon>Bacillota</taxon>
        <taxon>Bacilli</taxon>
        <taxon>Bacillales</taxon>
        <taxon>Bacillaceae</taxon>
        <taxon>Oceanobacillus</taxon>
    </lineage>
</organism>
<accession>A0A0A1MQC9</accession>
<dbReference type="Proteomes" id="UP000040453">
    <property type="component" value="Unassembled WGS sequence"/>
</dbReference>
<name>A0A0A1MQC9_9BACI</name>
<protein>
    <recommendedName>
        <fullName evidence="2">Activator of Hsp90 ATPase homologue 1/2-like C-terminal domain-containing protein</fullName>
    </recommendedName>
</protein>
<dbReference type="AlphaFoldDB" id="A0A0A1MQC9"/>
<dbReference type="OrthoDB" id="384974at2"/>
<evidence type="ECO:0000256" key="1">
    <source>
        <dbReference type="ARBA" id="ARBA00006817"/>
    </source>
</evidence>
<proteinExistence type="inferred from homology"/>
<gene>
    <name evidence="3" type="ORF">BN997_01665</name>
</gene>
<reference evidence="3 4" key="1">
    <citation type="submission" date="2014-11" db="EMBL/GenBank/DDBJ databases">
        <authorList>
            <person name="Urmite Genomes Urmite Genomes"/>
        </authorList>
    </citation>
    <scope>NUCLEOTIDE SEQUENCE [LARGE SCALE GENOMIC DNA]</scope>
    <source>
        <strain evidence="3 4">Oc5</strain>
    </source>
</reference>
<evidence type="ECO:0000313" key="4">
    <source>
        <dbReference type="Proteomes" id="UP000040453"/>
    </source>
</evidence>
<dbReference type="Gene3D" id="3.30.530.20">
    <property type="match status" value="1"/>
</dbReference>
<sequence>MQRDKPEMITVETTVHAPVDNVWTYWTEPEHITKWYVASKEWHAPKAENDLRADDKFITRMEAKDGSFGFDFGGIYDEVILHDTIAYTLNDGRKVTIAFTSQGNTTKITEVFEGEFENSIEMQRNGWQAILDNFKTYSEQADQGITLV</sequence>
<dbReference type="CDD" id="cd08897">
    <property type="entry name" value="SRPBCC_CalC_Aha1-like_4"/>
    <property type="match status" value="1"/>
</dbReference>
<feature type="domain" description="Activator of Hsp90 ATPase homologue 1/2-like C-terminal" evidence="2">
    <location>
        <begin position="17"/>
        <end position="138"/>
    </location>
</feature>
<dbReference type="EMBL" id="CDGG01000001">
    <property type="protein sequence ID" value="CEI81812.1"/>
    <property type="molecule type" value="Genomic_DNA"/>
</dbReference>
<dbReference type="InterPro" id="IPR013538">
    <property type="entry name" value="ASHA1/2-like_C"/>
</dbReference>
<evidence type="ECO:0000313" key="3">
    <source>
        <dbReference type="EMBL" id="CEI81812.1"/>
    </source>
</evidence>
<dbReference type="Pfam" id="PF08327">
    <property type="entry name" value="AHSA1"/>
    <property type="match status" value="1"/>
</dbReference>